<evidence type="ECO:0000256" key="3">
    <source>
        <dbReference type="ARBA" id="ARBA00022502"/>
    </source>
</evidence>
<sequence length="193" mass="21361">MFLIPMQLNLIKNVIVATEVACLLVTIHCLFLFIVSMENWKFVIIKQLKATVKGIFTLISSCLFFHLLAVCFGAPFLTETSETFHFAMLLTCCAVLPAVVTLGNNFSLWVKVYADNSPDIGCALVAFILSVCSILGAWLGAFPIPLDWDRPWQVWPISCVFGTLAGYGVGLITSSGLLLYKIQIANKQKNKFM</sequence>
<evidence type="ECO:0000313" key="9">
    <source>
        <dbReference type="EMBL" id="CAE1146815.1"/>
    </source>
</evidence>
<gene>
    <name evidence="9" type="ORF">SPHA_1916</name>
</gene>
<reference evidence="9" key="1">
    <citation type="submission" date="2021-01" db="EMBL/GenBank/DDBJ databases">
        <authorList>
            <person name="Li R."/>
            <person name="Bekaert M."/>
        </authorList>
    </citation>
    <scope>NUCLEOTIDE SEQUENCE</scope>
    <source>
        <strain evidence="9">Farmed</strain>
    </source>
</reference>
<proteinExistence type="predicted"/>
<feature type="transmembrane region" description="Helical" evidence="8">
    <location>
        <begin position="120"/>
        <end position="142"/>
    </location>
</feature>
<comment type="caution">
    <text evidence="9">The sequence shown here is derived from an EMBL/GenBank/DDBJ whole genome shotgun (WGS) entry which is preliminary data.</text>
</comment>
<keyword evidence="6 8" id="KW-1133">Transmembrane helix</keyword>
<keyword evidence="5" id="KW-0256">Endoplasmic reticulum</keyword>
<evidence type="ECO:0000256" key="5">
    <source>
        <dbReference type="ARBA" id="ARBA00022824"/>
    </source>
</evidence>
<organism evidence="9 10">
    <name type="scientific">Acanthosepion pharaonis</name>
    <name type="common">Pharaoh cuttlefish</name>
    <name type="synonym">Sepia pharaonis</name>
    <dbReference type="NCBI Taxonomy" id="158019"/>
    <lineage>
        <taxon>Eukaryota</taxon>
        <taxon>Metazoa</taxon>
        <taxon>Spiralia</taxon>
        <taxon>Lophotrochozoa</taxon>
        <taxon>Mollusca</taxon>
        <taxon>Cephalopoda</taxon>
        <taxon>Coleoidea</taxon>
        <taxon>Decapodiformes</taxon>
        <taxon>Sepiida</taxon>
        <taxon>Sepiina</taxon>
        <taxon>Sepiidae</taxon>
        <taxon>Acanthosepion</taxon>
    </lineage>
</organism>
<accession>A0A812AMS9</accession>
<keyword evidence="10" id="KW-1185">Reference proteome</keyword>
<evidence type="ECO:0000256" key="6">
    <source>
        <dbReference type="ARBA" id="ARBA00022989"/>
    </source>
</evidence>
<evidence type="ECO:0000256" key="1">
    <source>
        <dbReference type="ARBA" id="ARBA00004477"/>
    </source>
</evidence>
<dbReference type="UniPathway" id="UPA00196"/>
<protein>
    <submittedName>
        <fullName evidence="9">PIGF</fullName>
    </submittedName>
</protein>
<feature type="transmembrane region" description="Helical" evidence="8">
    <location>
        <begin position="14"/>
        <end position="35"/>
    </location>
</feature>
<evidence type="ECO:0000256" key="4">
    <source>
        <dbReference type="ARBA" id="ARBA00022692"/>
    </source>
</evidence>
<evidence type="ECO:0000256" key="8">
    <source>
        <dbReference type="SAM" id="Phobius"/>
    </source>
</evidence>
<feature type="transmembrane region" description="Helical" evidence="8">
    <location>
        <begin position="55"/>
        <end position="78"/>
    </location>
</feature>
<evidence type="ECO:0000313" key="10">
    <source>
        <dbReference type="Proteomes" id="UP000597762"/>
    </source>
</evidence>
<dbReference type="Pfam" id="PF06699">
    <property type="entry name" value="PIG-F"/>
    <property type="match status" value="1"/>
</dbReference>
<dbReference type="AlphaFoldDB" id="A0A812AMS9"/>
<dbReference type="EMBL" id="CAHIKZ030000055">
    <property type="protein sequence ID" value="CAE1146815.1"/>
    <property type="molecule type" value="Genomic_DNA"/>
</dbReference>
<evidence type="ECO:0000256" key="2">
    <source>
        <dbReference type="ARBA" id="ARBA00004687"/>
    </source>
</evidence>
<feature type="transmembrane region" description="Helical" evidence="8">
    <location>
        <begin position="84"/>
        <end position="108"/>
    </location>
</feature>
<dbReference type="GO" id="GO:0005789">
    <property type="term" value="C:endoplasmic reticulum membrane"/>
    <property type="evidence" value="ECO:0007669"/>
    <property type="project" value="UniProtKB-SubCell"/>
</dbReference>
<dbReference type="InterPro" id="IPR009580">
    <property type="entry name" value="GPI_biosynthesis_protein_Pig-F"/>
</dbReference>
<dbReference type="GO" id="GO:0006506">
    <property type="term" value="P:GPI anchor biosynthetic process"/>
    <property type="evidence" value="ECO:0007669"/>
    <property type="project" value="UniProtKB-UniPathway"/>
</dbReference>
<dbReference type="Proteomes" id="UP000597762">
    <property type="component" value="Unassembled WGS sequence"/>
</dbReference>
<dbReference type="OrthoDB" id="17366at2759"/>
<comment type="subcellular location">
    <subcellularLocation>
        <location evidence="1">Endoplasmic reticulum membrane</location>
        <topology evidence="1">Multi-pass membrane protein</topology>
    </subcellularLocation>
</comment>
<keyword evidence="4 8" id="KW-0812">Transmembrane</keyword>
<keyword evidence="7 8" id="KW-0472">Membrane</keyword>
<comment type="pathway">
    <text evidence="2">Glycolipid biosynthesis; glycosylphosphatidylinositol-anchor biosynthesis.</text>
</comment>
<name>A0A812AMS9_ACAPH</name>
<feature type="transmembrane region" description="Helical" evidence="8">
    <location>
        <begin position="154"/>
        <end position="180"/>
    </location>
</feature>
<evidence type="ECO:0000256" key="7">
    <source>
        <dbReference type="ARBA" id="ARBA00023136"/>
    </source>
</evidence>
<keyword evidence="3" id="KW-0337">GPI-anchor biosynthesis</keyword>